<evidence type="ECO:0000256" key="5">
    <source>
        <dbReference type="ARBA" id="ARBA00023136"/>
    </source>
</evidence>
<feature type="transmembrane region" description="Helical" evidence="7">
    <location>
        <begin position="405"/>
        <end position="425"/>
    </location>
</feature>
<comment type="caution">
    <text evidence="8">The sequence shown here is derived from an EMBL/GenBank/DDBJ whole genome shotgun (WGS) entry which is preliminary data.</text>
</comment>
<protein>
    <submittedName>
        <fullName evidence="8">YjgP/YjgQ family permease</fullName>
    </submittedName>
</protein>
<evidence type="ECO:0000256" key="2">
    <source>
        <dbReference type="ARBA" id="ARBA00022475"/>
    </source>
</evidence>
<keyword evidence="4 7" id="KW-1133">Transmembrane helix</keyword>
<keyword evidence="9" id="KW-1185">Reference proteome</keyword>
<feature type="region of interest" description="Disordered" evidence="6">
    <location>
        <begin position="1"/>
        <end position="54"/>
    </location>
</feature>
<gene>
    <name evidence="8" type="ORF">F6X38_18900</name>
</gene>
<evidence type="ECO:0000256" key="4">
    <source>
        <dbReference type="ARBA" id="ARBA00022989"/>
    </source>
</evidence>
<reference evidence="8 9" key="1">
    <citation type="submission" date="2019-09" db="EMBL/GenBank/DDBJ databases">
        <title>YIM 132180 draft genome.</title>
        <authorList>
            <person name="Zhang K."/>
        </authorList>
    </citation>
    <scope>NUCLEOTIDE SEQUENCE [LARGE SCALE GENOMIC DNA]</scope>
    <source>
        <strain evidence="8 9">YIM 132180</strain>
    </source>
</reference>
<feature type="transmembrane region" description="Helical" evidence="7">
    <location>
        <begin position="164"/>
        <end position="186"/>
    </location>
</feature>
<evidence type="ECO:0000313" key="9">
    <source>
        <dbReference type="Proteomes" id="UP000432089"/>
    </source>
</evidence>
<feature type="transmembrane region" description="Helical" evidence="7">
    <location>
        <begin position="348"/>
        <end position="367"/>
    </location>
</feature>
<name>A0A7V7PLD6_9HYPH</name>
<sequence length="462" mass="49365">MRASAGTGKRASPTPAGRGRRRSGKPWRSARRTSARSAIASRRSGTRPEPGIKPFMSGRRSFGVPTILDRYLLGLVLKPLGLGVGVLLVGLLLARVLRLLNVLASSGSTELGILAALTASLVPHYLGLALTAAFVIAVFVAMIRLGDGSELDALLSSGLSLGRIAVPFVALGAVLAVFSFVLYGWLNPLSRYDYRSVLYSATAVVAYRTDIRPGSFVNAGRGATITADDVDAGSKRVRGVFIHQIDEGGRERITTATSGEIAPGPDGVHLKLILEDGVSIIQDPNGPPLRTQFRHLNFQTEIEYAGRPYRPRGSNEREMTLGELWEELRAPTTDLGPRIVEAELIDRIIRPLALVFMPLLAIPLSLATKRGSRAAGLVAGAIVLLTFNSALQFGKDLAAAGHGPVPVTALAPFAAFVALSLWLFLASARHPTEAPLSRLIGRLSDFGGGVFRLVRPRRQRAE</sequence>
<evidence type="ECO:0000256" key="6">
    <source>
        <dbReference type="SAM" id="MobiDB-lite"/>
    </source>
</evidence>
<evidence type="ECO:0000313" key="8">
    <source>
        <dbReference type="EMBL" id="KAB0677192.1"/>
    </source>
</evidence>
<keyword evidence="5 7" id="KW-0472">Membrane</keyword>
<proteinExistence type="predicted"/>
<dbReference type="GO" id="GO:0015920">
    <property type="term" value="P:lipopolysaccharide transport"/>
    <property type="evidence" value="ECO:0007669"/>
    <property type="project" value="TreeGrafter"/>
</dbReference>
<dbReference type="PANTHER" id="PTHR33529:SF2">
    <property type="entry name" value="LIPOPOLYSACCHARIDE EXPORT SYSTEM PERMEASE PROTEIN LPTG"/>
    <property type="match status" value="1"/>
</dbReference>
<feature type="transmembrane region" description="Helical" evidence="7">
    <location>
        <begin position="374"/>
        <end position="393"/>
    </location>
</feature>
<keyword evidence="2" id="KW-1003">Cell membrane</keyword>
<dbReference type="InterPro" id="IPR005495">
    <property type="entry name" value="LptG/LptF_permease"/>
</dbReference>
<organism evidence="8 9">
    <name type="scientific">Plantimonas leprariae</name>
    <dbReference type="NCBI Taxonomy" id="2615207"/>
    <lineage>
        <taxon>Bacteria</taxon>
        <taxon>Pseudomonadati</taxon>
        <taxon>Pseudomonadota</taxon>
        <taxon>Alphaproteobacteria</taxon>
        <taxon>Hyphomicrobiales</taxon>
        <taxon>Aurantimonadaceae</taxon>
        <taxon>Plantimonas</taxon>
    </lineage>
</organism>
<dbReference type="AlphaFoldDB" id="A0A7V7PLD6"/>
<dbReference type="GO" id="GO:0043190">
    <property type="term" value="C:ATP-binding cassette (ABC) transporter complex"/>
    <property type="evidence" value="ECO:0007669"/>
    <property type="project" value="TreeGrafter"/>
</dbReference>
<evidence type="ECO:0000256" key="3">
    <source>
        <dbReference type="ARBA" id="ARBA00022692"/>
    </source>
</evidence>
<evidence type="ECO:0000256" key="1">
    <source>
        <dbReference type="ARBA" id="ARBA00004651"/>
    </source>
</evidence>
<accession>A0A7V7PLD6</accession>
<dbReference type="PANTHER" id="PTHR33529">
    <property type="entry name" value="SLR0882 PROTEIN-RELATED"/>
    <property type="match status" value="1"/>
</dbReference>
<dbReference type="Proteomes" id="UP000432089">
    <property type="component" value="Unassembled WGS sequence"/>
</dbReference>
<feature type="compositionally biased region" description="Basic residues" evidence="6">
    <location>
        <begin position="18"/>
        <end position="34"/>
    </location>
</feature>
<dbReference type="EMBL" id="VZDO01000018">
    <property type="protein sequence ID" value="KAB0677192.1"/>
    <property type="molecule type" value="Genomic_DNA"/>
</dbReference>
<feature type="transmembrane region" description="Helical" evidence="7">
    <location>
        <begin position="125"/>
        <end position="143"/>
    </location>
</feature>
<keyword evidence="3 7" id="KW-0812">Transmembrane</keyword>
<evidence type="ECO:0000256" key="7">
    <source>
        <dbReference type="SAM" id="Phobius"/>
    </source>
</evidence>
<dbReference type="Pfam" id="PF03739">
    <property type="entry name" value="LptF_LptG"/>
    <property type="match status" value="1"/>
</dbReference>
<comment type="subcellular location">
    <subcellularLocation>
        <location evidence="1">Cell membrane</location>
        <topology evidence="1">Multi-pass membrane protein</topology>
    </subcellularLocation>
</comment>
<feature type="transmembrane region" description="Helical" evidence="7">
    <location>
        <begin position="71"/>
        <end position="93"/>
    </location>
</feature>